<evidence type="ECO:0000313" key="3">
    <source>
        <dbReference type="Proteomes" id="UP000275078"/>
    </source>
</evidence>
<feature type="region of interest" description="Disordered" evidence="1">
    <location>
        <begin position="352"/>
        <end position="451"/>
    </location>
</feature>
<sequence length="560" mass="62376">MGQAESIGDFRYDPDDWEQERSTGNYRPRRRSADALPFLRPRTPLQFGTVPTALPVNPADYVGTTVRRKAVDVDDWDARLGTEEYVLPEHANLVGIDPVEEARMSEQRYEDYLDAIFPGRKEWKESLAGSSGEGPSSTRHVRIGPPDAKPMSEPPRPQAEPANRESRKHRLERSSSESITDKPPARTEPPRTSKDYEAILDKAFPKRKAQMQQRHQRQQQQMLKLPDPPKPPAYRNPHVKPGMRRSASTTVLLDTKKRSTSLPSAAVSLGPNIRPVISGYGFTTDRQDRCQCQKCSGDPASTELHRPSTTSIAPPSEALQQGPSPSSAGPSSGRITVDMHLRVHMDIPASTSLAYQTPEAQSGSQGRNYPRRHLSNTRHPRSYVPHQQAPISRTSSGFGVSTSAAPSDYYSSRPPYDNSQPHQQHGHQSQPQSQAIQPPQHHPLFQFSSPPPLHHLSWAELQQLQQKHAAYARAHLSPLQTRYESPVISPGGYTMSPGSNTPASYFSLLQAGQQSFQSKGRTPSASAPRMGMQEEVEEYEDADEDEDEEDPYHDDRYGGV</sequence>
<proteinExistence type="predicted"/>
<organism evidence="2 3">
    <name type="scientific">Ascobolus immersus RN42</name>
    <dbReference type="NCBI Taxonomy" id="1160509"/>
    <lineage>
        <taxon>Eukaryota</taxon>
        <taxon>Fungi</taxon>
        <taxon>Dikarya</taxon>
        <taxon>Ascomycota</taxon>
        <taxon>Pezizomycotina</taxon>
        <taxon>Pezizomycetes</taxon>
        <taxon>Pezizales</taxon>
        <taxon>Ascobolaceae</taxon>
        <taxon>Ascobolus</taxon>
    </lineage>
</organism>
<feature type="compositionally biased region" description="Acidic residues" evidence="1">
    <location>
        <begin position="534"/>
        <end position="552"/>
    </location>
</feature>
<feature type="compositionally biased region" description="Polar residues" evidence="1">
    <location>
        <begin position="307"/>
        <end position="321"/>
    </location>
</feature>
<accession>A0A3N4I7F5</accession>
<evidence type="ECO:0000256" key="1">
    <source>
        <dbReference type="SAM" id="MobiDB-lite"/>
    </source>
</evidence>
<feature type="compositionally biased region" description="Basic residues" evidence="1">
    <location>
        <begin position="205"/>
        <end position="217"/>
    </location>
</feature>
<feature type="compositionally biased region" description="Polar residues" evidence="1">
    <location>
        <begin position="389"/>
        <end position="405"/>
    </location>
</feature>
<reference evidence="2 3" key="1">
    <citation type="journal article" date="2018" name="Nat. Ecol. Evol.">
        <title>Pezizomycetes genomes reveal the molecular basis of ectomycorrhizal truffle lifestyle.</title>
        <authorList>
            <person name="Murat C."/>
            <person name="Payen T."/>
            <person name="Noel B."/>
            <person name="Kuo A."/>
            <person name="Morin E."/>
            <person name="Chen J."/>
            <person name="Kohler A."/>
            <person name="Krizsan K."/>
            <person name="Balestrini R."/>
            <person name="Da Silva C."/>
            <person name="Montanini B."/>
            <person name="Hainaut M."/>
            <person name="Levati E."/>
            <person name="Barry K.W."/>
            <person name="Belfiori B."/>
            <person name="Cichocki N."/>
            <person name="Clum A."/>
            <person name="Dockter R.B."/>
            <person name="Fauchery L."/>
            <person name="Guy J."/>
            <person name="Iotti M."/>
            <person name="Le Tacon F."/>
            <person name="Lindquist E.A."/>
            <person name="Lipzen A."/>
            <person name="Malagnac F."/>
            <person name="Mello A."/>
            <person name="Molinier V."/>
            <person name="Miyauchi S."/>
            <person name="Poulain J."/>
            <person name="Riccioni C."/>
            <person name="Rubini A."/>
            <person name="Sitrit Y."/>
            <person name="Splivallo R."/>
            <person name="Traeger S."/>
            <person name="Wang M."/>
            <person name="Zifcakova L."/>
            <person name="Wipf D."/>
            <person name="Zambonelli A."/>
            <person name="Paolocci F."/>
            <person name="Nowrousian M."/>
            <person name="Ottonello S."/>
            <person name="Baldrian P."/>
            <person name="Spatafora J.W."/>
            <person name="Henrissat B."/>
            <person name="Nagy L.G."/>
            <person name="Aury J.M."/>
            <person name="Wincker P."/>
            <person name="Grigoriev I.V."/>
            <person name="Bonfante P."/>
            <person name="Martin F.M."/>
        </authorList>
    </citation>
    <scope>NUCLEOTIDE SEQUENCE [LARGE SCALE GENOMIC DNA]</scope>
    <source>
        <strain evidence="2 3">RN42</strain>
    </source>
</reference>
<feature type="compositionally biased region" description="Basic residues" evidence="1">
    <location>
        <begin position="369"/>
        <end position="381"/>
    </location>
</feature>
<dbReference type="AlphaFoldDB" id="A0A3N4I7F5"/>
<feature type="compositionally biased region" description="Low complexity" evidence="1">
    <location>
        <begin position="322"/>
        <end position="333"/>
    </location>
</feature>
<feature type="region of interest" description="Disordered" evidence="1">
    <location>
        <begin position="513"/>
        <end position="560"/>
    </location>
</feature>
<feature type="compositionally biased region" description="Low complexity" evidence="1">
    <location>
        <begin position="419"/>
        <end position="443"/>
    </location>
</feature>
<feature type="compositionally biased region" description="Basic and acidic residues" evidence="1">
    <location>
        <begin position="172"/>
        <end position="204"/>
    </location>
</feature>
<feature type="compositionally biased region" description="Polar residues" evidence="1">
    <location>
        <begin position="352"/>
        <end position="367"/>
    </location>
</feature>
<name>A0A3N4I7F5_ASCIM</name>
<feature type="region of interest" description="Disordered" evidence="1">
    <location>
        <begin position="296"/>
        <end position="334"/>
    </location>
</feature>
<dbReference type="EMBL" id="ML119674">
    <property type="protein sequence ID" value="RPA82023.1"/>
    <property type="molecule type" value="Genomic_DNA"/>
</dbReference>
<feature type="region of interest" description="Disordered" evidence="1">
    <location>
        <begin position="1"/>
        <end position="35"/>
    </location>
</feature>
<keyword evidence="3" id="KW-1185">Reference proteome</keyword>
<feature type="compositionally biased region" description="Polar residues" evidence="1">
    <location>
        <begin position="513"/>
        <end position="525"/>
    </location>
</feature>
<dbReference type="Proteomes" id="UP000275078">
    <property type="component" value="Unassembled WGS sequence"/>
</dbReference>
<feature type="region of interest" description="Disordered" evidence="1">
    <location>
        <begin position="125"/>
        <end position="249"/>
    </location>
</feature>
<dbReference type="OrthoDB" id="5326210at2759"/>
<evidence type="ECO:0000313" key="2">
    <source>
        <dbReference type="EMBL" id="RPA82023.1"/>
    </source>
</evidence>
<gene>
    <name evidence="2" type="ORF">BJ508DRAFT_325806</name>
</gene>
<protein>
    <submittedName>
        <fullName evidence="2">Uncharacterized protein</fullName>
    </submittedName>
</protein>